<feature type="domain" description="FHA" evidence="5">
    <location>
        <begin position="227"/>
        <end position="278"/>
    </location>
</feature>
<dbReference type="InterPro" id="IPR030456">
    <property type="entry name" value="TF_fork_head_CS_2"/>
</dbReference>
<feature type="region of interest" description="Disordered" evidence="4">
    <location>
        <begin position="29"/>
        <end position="53"/>
    </location>
</feature>
<dbReference type="Proteomes" id="UP000765509">
    <property type="component" value="Unassembled WGS sequence"/>
</dbReference>
<sequence>MKNSNFLNLIDKQLNLHLNSNSNSNLIKSKLKSKSSSSDSNPQSKLDLNLNNNSNNNFLKSFYDLQTKNHQQNHQESHDQNSTSILQNQNHQNHQNQSHNLISSPRLDALAYVSSVQLPNFSLDQNSNSIYQFNNQSNSNSNSNSNQKTILIDNHSNSKIHDLDSIDQDGRVRAYAKLEFPQHDFYIRKLSLIIGRRPPSNLINSNYSKSIHSSKNLIQENHFLNQSLISKDEEIDVDLGPIRAISRKHATIFYDCALGRWCFEVLGRNGCVVDGRWKARSEIIPLRSRTKIQIAERIFHFILPNLPQDNSSSQIDQSNLIQNLDQNQSSNQNQIQIHSSSNLNSTNQNLFQPCQNLTNQQLVKVNNIHHLDSGSSDEADNDSEPEILSSSDNKSTQKSDPRQCSSKLSSPSKLQLSHNSPTYHNQNISNHSSQSIHSNLTIDHNNAFDCDLRCELPPPSISPSQSTTPLHQFIDPDESDSPSDDDLGKSDDEPRPPSPPRHQTLPFHQVERIEYSLIRSDSDSDSLKDDDVILSSEPPLDHSPIRRPSASKAPKKTFALKMVAGRGKGGGKCSTQTTNLTTTVENSQVNNNSKESVSKDKGKSNSKSKEITSIQVSEPSLIIKERKKIQCSTPPGAEIGTATQKPPYTYASLIAQALAAQADKDGKLLVSEMCEWMAGVYPYYGQKEKGSDWQSAVRHNLNADKRFKRIERLPQDGGKGNFWILKPEEWVNFDGLELKRPKNESKSNNNKSTSLNNAPSRSIGAIARIQSTQLDQKPLQTHVETPHQPQEIKIKSGIRAPPPTPARLEDFSIKVDHHPPIISQPQSLELASISEVLSISKHNSFRQTSPLTRSPTIHPDLLASSFSTSTTPSPRPPQLSTALVGPSPVSSEPSKLSTALLGPSLSSQEPLQLPIGFTGPSQPSPGPTGLVQSSLGPTGPVQSSSGLTGPVQSSLGPTGPVQSSSGPIEPSPKPVEQLQPVLRPSESSKFEIVLQASSSTILTAQPKTPEDLKKLLESEPPMYTKGNQLILNQEIFKELKTHQIETLEKLGSTSAIKILQKFIVEYFKEKIKSYQKSITKEDQSNKKKKKKKRKKEDDHEDENNKEGIHNSKEQINHEESQKKKLKTNACE</sequence>
<accession>A0A9Q3FN34</accession>
<feature type="compositionally biased region" description="Acidic residues" evidence="4">
    <location>
        <begin position="375"/>
        <end position="385"/>
    </location>
</feature>
<dbReference type="PANTHER" id="PTHR21712:SF29">
    <property type="entry name" value="PRE-RRNA-PROCESSING PROTEIN FHL1"/>
    <property type="match status" value="1"/>
</dbReference>
<keyword evidence="2 3" id="KW-0539">Nucleus</keyword>
<feature type="domain" description="Fork-head" evidence="6">
    <location>
        <begin position="645"/>
        <end position="742"/>
    </location>
</feature>
<dbReference type="CDD" id="cd22701">
    <property type="entry name" value="FHA_FKH1-like"/>
    <property type="match status" value="1"/>
</dbReference>
<dbReference type="InterPro" id="IPR001766">
    <property type="entry name" value="Fork_head_dom"/>
</dbReference>
<evidence type="ECO:0000256" key="1">
    <source>
        <dbReference type="ARBA" id="ARBA00023125"/>
    </source>
</evidence>
<feature type="compositionally biased region" description="Low complexity" evidence="4">
    <location>
        <begin position="746"/>
        <end position="757"/>
    </location>
</feature>
<dbReference type="InterPro" id="IPR045178">
    <property type="entry name" value="Fhl1/FHA1"/>
</dbReference>
<feature type="compositionally biased region" description="Basic and acidic residues" evidence="4">
    <location>
        <begin position="486"/>
        <end position="495"/>
    </location>
</feature>
<feature type="compositionally biased region" description="Polar residues" evidence="4">
    <location>
        <begin position="888"/>
        <end position="897"/>
    </location>
</feature>
<dbReference type="SUPFAM" id="SSF46785">
    <property type="entry name" value="Winged helix' DNA-binding domain"/>
    <property type="match status" value="1"/>
</dbReference>
<dbReference type="Pfam" id="PF00498">
    <property type="entry name" value="FHA"/>
    <property type="match status" value="1"/>
</dbReference>
<dbReference type="PROSITE" id="PS50039">
    <property type="entry name" value="FORK_HEAD_3"/>
    <property type="match status" value="1"/>
</dbReference>
<feature type="compositionally biased region" description="Polar residues" evidence="4">
    <location>
        <begin position="584"/>
        <end position="595"/>
    </location>
</feature>
<protein>
    <recommendedName>
        <fullName evidence="9">Fork-head domain-containing protein</fullName>
    </recommendedName>
</protein>
<dbReference type="SUPFAM" id="SSF49879">
    <property type="entry name" value="SMAD/FHA domain"/>
    <property type="match status" value="1"/>
</dbReference>
<dbReference type="CDD" id="cd00059">
    <property type="entry name" value="FH_FOX"/>
    <property type="match status" value="1"/>
</dbReference>
<dbReference type="PROSITE" id="PS50006">
    <property type="entry name" value="FHA_DOMAIN"/>
    <property type="match status" value="1"/>
</dbReference>
<feature type="region of interest" description="Disordered" evidence="4">
    <location>
        <begin position="456"/>
        <end position="612"/>
    </location>
</feature>
<keyword evidence="8" id="KW-1185">Reference proteome</keyword>
<feature type="region of interest" description="Disordered" evidence="4">
    <location>
        <begin position="371"/>
        <end position="434"/>
    </location>
</feature>
<feature type="compositionally biased region" description="Polar residues" evidence="4">
    <location>
        <begin position="844"/>
        <end position="855"/>
    </location>
</feature>
<reference evidence="7" key="1">
    <citation type="submission" date="2021-03" db="EMBL/GenBank/DDBJ databases">
        <title>Draft genome sequence of rust myrtle Austropuccinia psidii MF-1, a brazilian biotype.</title>
        <authorList>
            <person name="Quecine M.C."/>
            <person name="Pachon D.M.R."/>
            <person name="Bonatelli M.L."/>
            <person name="Correr F.H."/>
            <person name="Franceschini L.M."/>
            <person name="Leite T.F."/>
            <person name="Margarido G.R.A."/>
            <person name="Almeida C.A."/>
            <person name="Ferrarezi J.A."/>
            <person name="Labate C.A."/>
        </authorList>
    </citation>
    <scope>NUCLEOTIDE SEQUENCE</scope>
    <source>
        <strain evidence="7">MF-1</strain>
    </source>
</reference>
<dbReference type="InterPro" id="IPR008984">
    <property type="entry name" value="SMAD_FHA_dom_sf"/>
</dbReference>
<dbReference type="Pfam" id="PF00250">
    <property type="entry name" value="Forkhead"/>
    <property type="match status" value="1"/>
</dbReference>
<evidence type="ECO:0008006" key="9">
    <source>
        <dbReference type="Google" id="ProtNLM"/>
    </source>
</evidence>
<dbReference type="Gene3D" id="1.10.10.10">
    <property type="entry name" value="Winged helix-like DNA-binding domain superfamily/Winged helix DNA-binding domain"/>
    <property type="match status" value="1"/>
</dbReference>
<keyword evidence="1 3" id="KW-0238">DNA-binding</keyword>
<dbReference type="EMBL" id="AVOT02045318">
    <property type="protein sequence ID" value="MBW0540665.1"/>
    <property type="molecule type" value="Genomic_DNA"/>
</dbReference>
<name>A0A9Q3FN34_9BASI</name>
<dbReference type="AlphaFoldDB" id="A0A9Q3FN34"/>
<feature type="region of interest" description="Disordered" evidence="4">
    <location>
        <begin position="740"/>
        <end position="762"/>
    </location>
</feature>
<evidence type="ECO:0000313" key="8">
    <source>
        <dbReference type="Proteomes" id="UP000765509"/>
    </source>
</evidence>
<evidence type="ECO:0000259" key="5">
    <source>
        <dbReference type="PROSITE" id="PS50006"/>
    </source>
</evidence>
<evidence type="ECO:0000256" key="3">
    <source>
        <dbReference type="PROSITE-ProRule" id="PRU00089"/>
    </source>
</evidence>
<dbReference type="GO" id="GO:0060962">
    <property type="term" value="P:regulation of ribosomal protein gene transcription by RNA polymerase II"/>
    <property type="evidence" value="ECO:0007669"/>
    <property type="project" value="InterPro"/>
</dbReference>
<feature type="DNA-binding region" description="Fork-head" evidence="3">
    <location>
        <begin position="645"/>
        <end position="742"/>
    </location>
</feature>
<evidence type="ECO:0000256" key="2">
    <source>
        <dbReference type="ARBA" id="ARBA00023242"/>
    </source>
</evidence>
<dbReference type="Gene3D" id="2.60.200.20">
    <property type="match status" value="1"/>
</dbReference>
<feature type="compositionally biased region" description="Low complexity" evidence="4">
    <location>
        <begin position="424"/>
        <end position="434"/>
    </location>
</feature>
<comment type="caution">
    <text evidence="7">The sequence shown here is derived from an EMBL/GenBank/DDBJ whole genome shotgun (WGS) entry which is preliminary data.</text>
</comment>
<dbReference type="GO" id="GO:0003700">
    <property type="term" value="F:DNA-binding transcription factor activity"/>
    <property type="evidence" value="ECO:0007669"/>
    <property type="project" value="InterPro"/>
</dbReference>
<evidence type="ECO:0000313" key="7">
    <source>
        <dbReference type="EMBL" id="MBW0540665.1"/>
    </source>
</evidence>
<dbReference type="OrthoDB" id="5954824at2759"/>
<dbReference type="GO" id="GO:0043565">
    <property type="term" value="F:sequence-specific DNA binding"/>
    <property type="evidence" value="ECO:0007669"/>
    <property type="project" value="InterPro"/>
</dbReference>
<dbReference type="PROSITE" id="PS00658">
    <property type="entry name" value="FORK_HEAD_2"/>
    <property type="match status" value="1"/>
</dbReference>
<feature type="compositionally biased region" description="Low complexity" evidence="4">
    <location>
        <begin position="405"/>
        <end position="417"/>
    </location>
</feature>
<feature type="compositionally biased region" description="Basic and acidic residues" evidence="4">
    <location>
        <begin position="596"/>
        <end position="610"/>
    </location>
</feature>
<dbReference type="InterPro" id="IPR036390">
    <property type="entry name" value="WH_DNA-bd_sf"/>
</dbReference>
<feature type="compositionally biased region" description="Acidic residues" evidence="4">
    <location>
        <begin position="475"/>
        <end position="485"/>
    </location>
</feature>
<dbReference type="InterPro" id="IPR000253">
    <property type="entry name" value="FHA_dom"/>
</dbReference>
<evidence type="ECO:0000259" key="6">
    <source>
        <dbReference type="PROSITE" id="PS50039"/>
    </source>
</evidence>
<organism evidence="7 8">
    <name type="scientific">Austropuccinia psidii MF-1</name>
    <dbReference type="NCBI Taxonomy" id="1389203"/>
    <lineage>
        <taxon>Eukaryota</taxon>
        <taxon>Fungi</taxon>
        <taxon>Dikarya</taxon>
        <taxon>Basidiomycota</taxon>
        <taxon>Pucciniomycotina</taxon>
        <taxon>Pucciniomycetes</taxon>
        <taxon>Pucciniales</taxon>
        <taxon>Sphaerophragmiaceae</taxon>
        <taxon>Austropuccinia</taxon>
    </lineage>
</organism>
<dbReference type="InterPro" id="IPR036388">
    <property type="entry name" value="WH-like_DNA-bd_sf"/>
</dbReference>
<feature type="region of interest" description="Disordered" evidence="4">
    <location>
        <begin position="779"/>
        <end position="808"/>
    </location>
</feature>
<dbReference type="SMART" id="SM00339">
    <property type="entry name" value="FH"/>
    <property type="match status" value="1"/>
</dbReference>
<feature type="compositionally biased region" description="Basic and acidic residues" evidence="4">
    <location>
        <begin position="1075"/>
        <end position="1085"/>
    </location>
</feature>
<dbReference type="GO" id="GO:0005634">
    <property type="term" value="C:nucleus"/>
    <property type="evidence" value="ECO:0007669"/>
    <property type="project" value="UniProtKB-SubCell"/>
</dbReference>
<proteinExistence type="predicted"/>
<dbReference type="PRINTS" id="PR00053">
    <property type="entry name" value="FORKHEAD"/>
</dbReference>
<feature type="compositionally biased region" description="Polar residues" evidence="4">
    <location>
        <begin position="930"/>
        <end position="966"/>
    </location>
</feature>
<feature type="region of interest" description="Disordered" evidence="4">
    <location>
        <begin position="844"/>
        <end position="978"/>
    </location>
</feature>
<evidence type="ECO:0000256" key="4">
    <source>
        <dbReference type="SAM" id="MobiDB-lite"/>
    </source>
</evidence>
<feature type="compositionally biased region" description="Basic and acidic residues" evidence="4">
    <location>
        <begin position="1102"/>
        <end position="1122"/>
    </location>
</feature>
<dbReference type="PANTHER" id="PTHR21712">
    <property type="entry name" value="PRE-RRNA-PROCESSING PROTEIN FHL1"/>
    <property type="match status" value="1"/>
</dbReference>
<comment type="subcellular location">
    <subcellularLocation>
        <location evidence="3">Nucleus</location>
    </subcellularLocation>
</comment>
<feature type="compositionally biased region" description="Basic and acidic residues" evidence="4">
    <location>
        <begin position="509"/>
        <end position="531"/>
    </location>
</feature>
<gene>
    <name evidence="7" type="ORF">O181_080380</name>
</gene>
<feature type="region of interest" description="Disordered" evidence="4">
    <location>
        <begin position="1075"/>
        <end position="1131"/>
    </location>
</feature>